<dbReference type="Pfam" id="PF06541">
    <property type="entry name" value="ABC_trans_CmpB"/>
    <property type="match status" value="1"/>
</dbReference>
<evidence type="ECO:0008006" key="4">
    <source>
        <dbReference type="Google" id="ProtNLM"/>
    </source>
</evidence>
<name>A0A4R4FHB6_9FIRM</name>
<evidence type="ECO:0000313" key="2">
    <source>
        <dbReference type="EMBL" id="TDA22269.1"/>
    </source>
</evidence>
<feature type="transmembrane region" description="Helical" evidence="1">
    <location>
        <begin position="7"/>
        <end position="25"/>
    </location>
</feature>
<protein>
    <recommendedName>
        <fullName evidence="4">ABC transporter permease</fullName>
    </recommendedName>
</protein>
<keyword evidence="1" id="KW-0472">Membrane</keyword>
<keyword evidence="3" id="KW-1185">Reference proteome</keyword>
<dbReference type="Proteomes" id="UP000295710">
    <property type="component" value="Unassembled WGS sequence"/>
</dbReference>
<comment type="caution">
    <text evidence="2">The sequence shown here is derived from an EMBL/GenBank/DDBJ whole genome shotgun (WGS) entry which is preliminary data.</text>
</comment>
<feature type="transmembrane region" description="Helical" evidence="1">
    <location>
        <begin position="103"/>
        <end position="128"/>
    </location>
</feature>
<dbReference type="RefSeq" id="WP_066576139.1">
    <property type="nucleotide sequence ID" value="NZ_JAOBST010000016.1"/>
</dbReference>
<keyword evidence="1" id="KW-1133">Transmembrane helix</keyword>
<sequence>MKKLSEYLFFISLGGCIYYTLEVVFRGFSHWSMFLLGGICLLFFEIQGRAVNWEDALWKQLMRCIVFVTSMEFITGIIVNKWLGLGVWDYTNQPFHLFGQICLPFVVLFSGLCVIGILLSGYLSYWLYDEPKPHFHVL</sequence>
<organism evidence="2 3">
    <name type="scientific">Extibacter muris</name>
    <dbReference type="NCBI Taxonomy" id="1796622"/>
    <lineage>
        <taxon>Bacteria</taxon>
        <taxon>Bacillati</taxon>
        <taxon>Bacillota</taxon>
        <taxon>Clostridia</taxon>
        <taxon>Lachnospirales</taxon>
        <taxon>Lachnospiraceae</taxon>
        <taxon>Extibacter</taxon>
    </lineage>
</organism>
<keyword evidence="1" id="KW-0812">Transmembrane</keyword>
<accession>A0A4R4FHB6</accession>
<reference evidence="2 3" key="1">
    <citation type="journal article" date="2016" name="Nat. Microbiol.">
        <title>The Mouse Intestinal Bacterial Collection (miBC) provides host-specific insight into cultured diversity and functional potential of the gut microbiota.</title>
        <authorList>
            <person name="Lagkouvardos I."/>
            <person name="Pukall R."/>
            <person name="Abt B."/>
            <person name="Foesel B.U."/>
            <person name="Meier-Kolthoff J.P."/>
            <person name="Kumar N."/>
            <person name="Bresciani A."/>
            <person name="Martinez I."/>
            <person name="Just S."/>
            <person name="Ziegler C."/>
            <person name="Brugiroux S."/>
            <person name="Garzetti D."/>
            <person name="Wenning M."/>
            <person name="Bui T.P."/>
            <person name="Wang J."/>
            <person name="Hugenholtz F."/>
            <person name="Plugge C.M."/>
            <person name="Peterson D.A."/>
            <person name="Hornef M.W."/>
            <person name="Baines J.F."/>
            <person name="Smidt H."/>
            <person name="Walter J."/>
            <person name="Kristiansen K."/>
            <person name="Nielsen H.B."/>
            <person name="Haller D."/>
            <person name="Overmann J."/>
            <person name="Stecher B."/>
            <person name="Clavel T."/>
        </authorList>
    </citation>
    <scope>NUCLEOTIDE SEQUENCE [LARGE SCALE GENOMIC DNA]</scope>
    <source>
        <strain evidence="2 3">DSM 28560</strain>
    </source>
</reference>
<dbReference type="AlphaFoldDB" id="A0A4R4FHB6"/>
<evidence type="ECO:0000256" key="1">
    <source>
        <dbReference type="SAM" id="Phobius"/>
    </source>
</evidence>
<dbReference type="EMBL" id="SMMX01000004">
    <property type="protein sequence ID" value="TDA22269.1"/>
    <property type="molecule type" value="Genomic_DNA"/>
</dbReference>
<feature type="transmembrane region" description="Helical" evidence="1">
    <location>
        <begin position="64"/>
        <end position="83"/>
    </location>
</feature>
<dbReference type="InterPro" id="IPR010540">
    <property type="entry name" value="CmpB_TMEM229"/>
</dbReference>
<proteinExistence type="predicted"/>
<gene>
    <name evidence="2" type="ORF">E1963_05745</name>
</gene>
<evidence type="ECO:0000313" key="3">
    <source>
        <dbReference type="Proteomes" id="UP000295710"/>
    </source>
</evidence>
<feature type="transmembrane region" description="Helical" evidence="1">
    <location>
        <begin position="31"/>
        <end position="52"/>
    </location>
</feature>